<dbReference type="InterPro" id="IPR001304">
    <property type="entry name" value="C-type_lectin-like"/>
</dbReference>
<organism evidence="7 8">
    <name type="scientific">Oreochromis niloticus</name>
    <name type="common">Nile tilapia</name>
    <name type="synonym">Tilapia nilotica</name>
    <dbReference type="NCBI Taxonomy" id="8128"/>
    <lineage>
        <taxon>Eukaryota</taxon>
        <taxon>Metazoa</taxon>
        <taxon>Chordata</taxon>
        <taxon>Craniata</taxon>
        <taxon>Vertebrata</taxon>
        <taxon>Euteleostomi</taxon>
        <taxon>Actinopterygii</taxon>
        <taxon>Neopterygii</taxon>
        <taxon>Teleostei</taxon>
        <taxon>Neoteleostei</taxon>
        <taxon>Acanthomorphata</taxon>
        <taxon>Ovalentaria</taxon>
        <taxon>Cichlomorphae</taxon>
        <taxon>Cichliformes</taxon>
        <taxon>Cichlidae</taxon>
        <taxon>African cichlids</taxon>
        <taxon>Pseudocrenilabrinae</taxon>
        <taxon>Oreochromini</taxon>
        <taxon>Oreochromis</taxon>
    </lineage>
</organism>
<proteinExistence type="predicted"/>
<dbReference type="KEGG" id="onl:109202401"/>
<evidence type="ECO:0000256" key="1">
    <source>
        <dbReference type="ARBA" id="ARBA00022734"/>
    </source>
</evidence>
<sequence>MDEVYVNTEEVLGCRRKSKREHKTVESIYMNNGVIQTVQRKTTGPAPPGSEVLKKSYCRAAVILLGLLCLFLLIGLITVVFLFTQGKSQWEMETVMIHKLYDNETSERNQLQTNFNNLVKERDQLQKRLEDLTTNRDDLQRTLQYCRENWVVFSDSLYQVSSEKKSWEESRRDCRQKGADLMIINSREEQNFVNQLKKHLWIGLTDSQTEGTWKWVDGTRTSTSYWNQRNKEPNGGTRQNCGEIDNYNFEDSWNDAPCSNGQFWICEKRVSP</sequence>
<dbReference type="CDD" id="cd03590">
    <property type="entry name" value="CLECT_DC-SIGN_like"/>
    <property type="match status" value="1"/>
</dbReference>
<evidence type="ECO:0000256" key="2">
    <source>
        <dbReference type="ARBA" id="ARBA00023157"/>
    </source>
</evidence>
<feature type="coiled-coil region" evidence="4">
    <location>
        <begin position="101"/>
        <end position="149"/>
    </location>
</feature>
<dbReference type="GO" id="GO:0030246">
    <property type="term" value="F:carbohydrate binding"/>
    <property type="evidence" value="ECO:0007669"/>
    <property type="project" value="UniProtKB-KW"/>
</dbReference>
<dbReference type="FunCoup" id="A0A669E9G2">
    <property type="interactions" value="317"/>
</dbReference>
<dbReference type="Ensembl" id="ENSONIT00000083715.1">
    <property type="protein sequence ID" value="ENSONIP00000069705.1"/>
    <property type="gene ID" value="ENSONIG00000018277.2"/>
</dbReference>
<evidence type="ECO:0000313" key="8">
    <source>
        <dbReference type="Proteomes" id="UP000005207"/>
    </source>
</evidence>
<evidence type="ECO:0000256" key="3">
    <source>
        <dbReference type="ARBA" id="ARBA00023180"/>
    </source>
</evidence>
<dbReference type="InParanoid" id="A0A669E9G2"/>
<protein>
    <submittedName>
        <fullName evidence="7">CD209 antigen-like protein C</fullName>
    </submittedName>
</protein>
<keyword evidence="2" id="KW-1015">Disulfide bond</keyword>
<evidence type="ECO:0000256" key="4">
    <source>
        <dbReference type="SAM" id="Coils"/>
    </source>
</evidence>
<keyword evidence="5" id="KW-0472">Membrane</keyword>
<keyword evidence="8" id="KW-1185">Reference proteome</keyword>
<dbReference type="Gene3D" id="1.20.5.400">
    <property type="match status" value="1"/>
</dbReference>
<dbReference type="InterPro" id="IPR018378">
    <property type="entry name" value="C-type_lectin_CS"/>
</dbReference>
<gene>
    <name evidence="7" type="primary">LOC109202401</name>
</gene>
<evidence type="ECO:0000259" key="6">
    <source>
        <dbReference type="PROSITE" id="PS50041"/>
    </source>
</evidence>
<dbReference type="Gene3D" id="3.10.100.10">
    <property type="entry name" value="Mannose-Binding Protein A, subunit A"/>
    <property type="match status" value="1"/>
</dbReference>
<dbReference type="SMART" id="SM00034">
    <property type="entry name" value="CLECT"/>
    <property type="match status" value="1"/>
</dbReference>
<dbReference type="InterPro" id="IPR016186">
    <property type="entry name" value="C-type_lectin-like/link_sf"/>
</dbReference>
<dbReference type="InterPro" id="IPR016187">
    <property type="entry name" value="CTDL_fold"/>
</dbReference>
<feature type="transmembrane region" description="Helical" evidence="5">
    <location>
        <begin position="60"/>
        <end position="83"/>
    </location>
</feature>
<dbReference type="PANTHER" id="PTHR46490:SF6">
    <property type="entry name" value="ASIALOGLYCOPROTEIN RECEPTOR 1-LIKE-RELATED"/>
    <property type="match status" value="1"/>
</dbReference>
<evidence type="ECO:0000313" key="7">
    <source>
        <dbReference type="Ensembl" id="ENSONIP00000069705.1"/>
    </source>
</evidence>
<dbReference type="OMA" id="TSYWNQR"/>
<dbReference type="Pfam" id="PF00059">
    <property type="entry name" value="Lectin_C"/>
    <property type="match status" value="1"/>
</dbReference>
<dbReference type="Proteomes" id="UP000005207">
    <property type="component" value="Linkage group LG6"/>
</dbReference>
<accession>A0A669E9G2</accession>
<keyword evidence="4" id="KW-0175">Coiled coil</keyword>
<keyword evidence="1" id="KW-0430">Lectin</keyword>
<reference evidence="8" key="1">
    <citation type="submission" date="2012-01" db="EMBL/GenBank/DDBJ databases">
        <title>The Genome Sequence of Oreochromis niloticus (Nile Tilapia).</title>
        <authorList>
            <consortium name="Broad Institute Genome Assembly Team"/>
            <consortium name="Broad Institute Sequencing Platform"/>
            <person name="Di Palma F."/>
            <person name="Johnson J."/>
            <person name="Lander E.S."/>
            <person name="Lindblad-Toh K."/>
        </authorList>
    </citation>
    <scope>NUCLEOTIDE SEQUENCE [LARGE SCALE GENOMIC DNA]</scope>
</reference>
<keyword evidence="5" id="KW-1133">Transmembrane helix</keyword>
<keyword evidence="5" id="KW-0812">Transmembrane</keyword>
<dbReference type="InterPro" id="IPR052309">
    <property type="entry name" value="C-type_Lectin_Domain_Fam1"/>
</dbReference>
<evidence type="ECO:0000256" key="5">
    <source>
        <dbReference type="SAM" id="Phobius"/>
    </source>
</evidence>
<dbReference type="SUPFAM" id="SSF56436">
    <property type="entry name" value="C-type lectin-like"/>
    <property type="match status" value="1"/>
</dbReference>
<dbReference type="PROSITE" id="PS00615">
    <property type="entry name" value="C_TYPE_LECTIN_1"/>
    <property type="match status" value="1"/>
</dbReference>
<keyword evidence="3" id="KW-0325">Glycoprotein</keyword>
<name>A0A669E9G2_ORENI</name>
<dbReference type="RefSeq" id="XP_019215226.1">
    <property type="nucleotide sequence ID" value="XM_019359681.2"/>
</dbReference>
<dbReference type="GeneTree" id="ENSGT01020000230338"/>
<dbReference type="GeneID" id="109202401"/>
<reference evidence="7" key="3">
    <citation type="submission" date="2025-09" db="UniProtKB">
        <authorList>
            <consortium name="Ensembl"/>
        </authorList>
    </citation>
    <scope>IDENTIFICATION</scope>
</reference>
<dbReference type="PROSITE" id="PS50041">
    <property type="entry name" value="C_TYPE_LECTIN_2"/>
    <property type="match status" value="1"/>
</dbReference>
<feature type="domain" description="C-type lectin" evidence="6">
    <location>
        <begin position="153"/>
        <end position="267"/>
    </location>
</feature>
<dbReference type="AlphaFoldDB" id="A0A669E9G2"/>
<reference evidence="7" key="2">
    <citation type="submission" date="2025-08" db="UniProtKB">
        <authorList>
            <consortium name="Ensembl"/>
        </authorList>
    </citation>
    <scope>IDENTIFICATION</scope>
</reference>
<dbReference type="InterPro" id="IPR033989">
    <property type="entry name" value="CD209-like_CTLD"/>
</dbReference>
<dbReference type="PANTHER" id="PTHR46490">
    <property type="entry name" value="C-TYPE LECTIN DOMAIN FAMILY 12 MEMBER A-RELATED"/>
    <property type="match status" value="1"/>
</dbReference>
<dbReference type="OrthoDB" id="8950604at2759"/>